<gene>
    <name evidence="2" type="ORF">GSMUA_24300.1</name>
</gene>
<dbReference type="PANTHER" id="PTHR33872:SF7">
    <property type="entry name" value="OSJNBA0084K11.10-LIKE PROTEIN"/>
    <property type="match status" value="1"/>
</dbReference>
<evidence type="ECO:0000313" key="4">
    <source>
        <dbReference type="Proteomes" id="UP000012960"/>
    </source>
</evidence>
<evidence type="ECO:0000313" key="3">
    <source>
        <dbReference type="EnsemblPlants" id="Ma11_p01090.1"/>
    </source>
</evidence>
<proteinExistence type="predicted"/>
<evidence type="ECO:0000256" key="1">
    <source>
        <dbReference type="SAM" id="MobiDB-lite"/>
    </source>
</evidence>
<protein>
    <submittedName>
        <fullName evidence="2">(wild Malaysian banana) hypothetical protein</fullName>
    </submittedName>
</protein>
<dbReference type="Gramene" id="Ma11_t01090.2">
    <property type="protein sequence ID" value="Ma11_p01090.2"/>
    <property type="gene ID" value="Ma11_g01090"/>
</dbReference>
<organism evidence="3 4">
    <name type="scientific">Musa acuminata subsp. malaccensis</name>
    <name type="common">Wild banana</name>
    <name type="synonym">Musa malaccensis</name>
    <dbReference type="NCBI Taxonomy" id="214687"/>
    <lineage>
        <taxon>Eukaryota</taxon>
        <taxon>Viridiplantae</taxon>
        <taxon>Streptophyta</taxon>
        <taxon>Embryophyta</taxon>
        <taxon>Tracheophyta</taxon>
        <taxon>Spermatophyta</taxon>
        <taxon>Magnoliopsida</taxon>
        <taxon>Liliopsida</taxon>
        <taxon>Zingiberales</taxon>
        <taxon>Musaceae</taxon>
        <taxon>Musa</taxon>
    </lineage>
</organism>
<dbReference type="Proteomes" id="UP000012960">
    <property type="component" value="Unplaced"/>
</dbReference>
<dbReference type="PANTHER" id="PTHR33872">
    <property type="entry name" value="DNA POLYMERASE EPSILON CATALYTIC SUBUNIT A"/>
    <property type="match status" value="1"/>
</dbReference>
<dbReference type="Gramene" id="Ma11_t01090.1">
    <property type="protein sequence ID" value="Ma11_p01090.1"/>
    <property type="gene ID" value="Ma11_g01090"/>
</dbReference>
<keyword evidence="4" id="KW-1185">Reference proteome</keyword>
<name>A0A804L2X1_MUSAM</name>
<feature type="compositionally biased region" description="Pro residues" evidence="1">
    <location>
        <begin position="21"/>
        <end position="30"/>
    </location>
</feature>
<dbReference type="EnsemblPlants" id="Ma11_t01090.2">
    <property type="protein sequence ID" value="Ma11_p01090.2"/>
    <property type="gene ID" value="Ma11_g01090"/>
</dbReference>
<dbReference type="EnsemblPlants" id="Ma11_t01090.1">
    <property type="protein sequence ID" value="Ma11_p01090.1"/>
    <property type="gene ID" value="Ma11_g01090"/>
</dbReference>
<feature type="region of interest" description="Disordered" evidence="1">
    <location>
        <begin position="1"/>
        <end position="38"/>
    </location>
</feature>
<reference evidence="3" key="2">
    <citation type="submission" date="2021-05" db="UniProtKB">
        <authorList>
            <consortium name="EnsemblPlants"/>
        </authorList>
    </citation>
    <scope>IDENTIFICATION</scope>
    <source>
        <strain evidence="3">subsp. malaccensis</strain>
    </source>
</reference>
<accession>A0A804L2X1</accession>
<dbReference type="EMBL" id="HG996475">
    <property type="protein sequence ID" value="CAG1863198.1"/>
    <property type="molecule type" value="Genomic_DNA"/>
</dbReference>
<sequence length="184" mass="20568">METAKTGAQTKPAIFTKKLSAPPPPPPPLWAPSAARRPIKVRSSTRDEIDRYWRMRRMIEEDHLLFAQKAAARIRAKALKEEDHRRFEELLQKMMDEEEEQTGGGGGNKELPIGIKDWWTRSKYAYLNQPTIVSTGETAAPKRPAFVPLSGHGALLCHIIRSSLDARAQMMAAEADTTGVNPPL</sequence>
<dbReference type="AlphaFoldDB" id="A0A804L2X1"/>
<dbReference type="InParanoid" id="A0A804L2X1"/>
<reference evidence="2" key="1">
    <citation type="submission" date="2021-03" db="EMBL/GenBank/DDBJ databases">
        <authorList>
            <consortium name="Genoscope - CEA"/>
            <person name="William W."/>
        </authorList>
    </citation>
    <scope>NUCLEOTIDE SEQUENCE</scope>
    <source>
        <strain evidence="2">Doubled-haploid Pahang</strain>
    </source>
</reference>
<evidence type="ECO:0000313" key="2">
    <source>
        <dbReference type="EMBL" id="CAG1863198.1"/>
    </source>
</evidence>